<dbReference type="Pfam" id="PF25042">
    <property type="entry name" value="DUF7787"/>
    <property type="match status" value="1"/>
</dbReference>
<dbReference type="AlphaFoldDB" id="A0AAV1Y4L5"/>
<dbReference type="InterPro" id="IPR056689">
    <property type="entry name" value="DUF7787"/>
</dbReference>
<organism evidence="3 4">
    <name type="scientific">Lupinus luteus</name>
    <name type="common">European yellow lupine</name>
    <dbReference type="NCBI Taxonomy" id="3873"/>
    <lineage>
        <taxon>Eukaryota</taxon>
        <taxon>Viridiplantae</taxon>
        <taxon>Streptophyta</taxon>
        <taxon>Embryophyta</taxon>
        <taxon>Tracheophyta</taxon>
        <taxon>Spermatophyta</taxon>
        <taxon>Magnoliopsida</taxon>
        <taxon>eudicotyledons</taxon>
        <taxon>Gunneridae</taxon>
        <taxon>Pentapetalae</taxon>
        <taxon>rosids</taxon>
        <taxon>fabids</taxon>
        <taxon>Fabales</taxon>
        <taxon>Fabaceae</taxon>
        <taxon>Papilionoideae</taxon>
        <taxon>50 kb inversion clade</taxon>
        <taxon>genistoids sensu lato</taxon>
        <taxon>core genistoids</taxon>
        <taxon>Genisteae</taxon>
        <taxon>Lupinus</taxon>
    </lineage>
</organism>
<sequence length="194" mass="21995">MESHVTHSAISSKKRTSKNEKLCLDDYLPFLHSRQTIHLTMNQLNQIIRIHGFKKIHHAPKKVLSDAVETLDLVDLSRSTLRENVSAFAILSLEDVIADLSELNWQECCVTSLEKLSTWNESFFPGSSNQKNTAFKLVDHFESQKTHLTPQTLHLTPRSRILKATKMVPRRKRSNVHAHARDGSTVDSVSLASC</sequence>
<evidence type="ECO:0000259" key="2">
    <source>
        <dbReference type="Pfam" id="PF25042"/>
    </source>
</evidence>
<gene>
    <name evidence="3" type="ORF">LLUT_LOCUS29987</name>
</gene>
<proteinExistence type="predicted"/>
<accession>A0AAV1Y4L5</accession>
<keyword evidence="4" id="KW-1185">Reference proteome</keyword>
<evidence type="ECO:0000313" key="4">
    <source>
        <dbReference type="Proteomes" id="UP001497480"/>
    </source>
</evidence>
<comment type="caution">
    <text evidence="3">The sequence shown here is derived from an EMBL/GenBank/DDBJ whole genome shotgun (WGS) entry which is preliminary data.</text>
</comment>
<feature type="compositionally biased region" description="Polar residues" evidence="1">
    <location>
        <begin position="185"/>
        <end position="194"/>
    </location>
</feature>
<dbReference type="EMBL" id="CAXHTB010000021">
    <property type="protein sequence ID" value="CAL0328927.1"/>
    <property type="molecule type" value="Genomic_DNA"/>
</dbReference>
<dbReference type="Proteomes" id="UP001497480">
    <property type="component" value="Unassembled WGS sequence"/>
</dbReference>
<evidence type="ECO:0000313" key="3">
    <source>
        <dbReference type="EMBL" id="CAL0328927.1"/>
    </source>
</evidence>
<dbReference type="PANTHER" id="PTHR35096:SF8">
    <property type="entry name" value="OS03G0308600 PROTEIN"/>
    <property type="match status" value="1"/>
</dbReference>
<dbReference type="PANTHER" id="PTHR35096">
    <property type="entry name" value="BNAA08G28570D PROTEIN"/>
    <property type="match status" value="1"/>
</dbReference>
<feature type="region of interest" description="Disordered" evidence="1">
    <location>
        <begin position="170"/>
        <end position="194"/>
    </location>
</feature>
<name>A0AAV1Y4L5_LUPLU</name>
<reference evidence="3 4" key="1">
    <citation type="submission" date="2024-03" db="EMBL/GenBank/DDBJ databases">
        <authorList>
            <person name="Martinez-Hernandez J."/>
        </authorList>
    </citation>
    <scope>NUCLEOTIDE SEQUENCE [LARGE SCALE GENOMIC DNA]</scope>
</reference>
<feature type="domain" description="DUF7787" evidence="2">
    <location>
        <begin position="18"/>
        <end position="75"/>
    </location>
</feature>
<evidence type="ECO:0000256" key="1">
    <source>
        <dbReference type="SAM" id="MobiDB-lite"/>
    </source>
</evidence>
<protein>
    <recommendedName>
        <fullName evidence="2">DUF7787 domain-containing protein</fullName>
    </recommendedName>
</protein>